<organism evidence="3 4">
    <name type="scientific">Anopheles maculatus</name>
    <dbReference type="NCBI Taxonomy" id="74869"/>
    <lineage>
        <taxon>Eukaryota</taxon>
        <taxon>Metazoa</taxon>
        <taxon>Ecdysozoa</taxon>
        <taxon>Arthropoda</taxon>
        <taxon>Hexapoda</taxon>
        <taxon>Insecta</taxon>
        <taxon>Pterygota</taxon>
        <taxon>Neoptera</taxon>
        <taxon>Endopterygota</taxon>
        <taxon>Diptera</taxon>
        <taxon>Nematocera</taxon>
        <taxon>Culicoidea</taxon>
        <taxon>Culicidae</taxon>
        <taxon>Anophelinae</taxon>
        <taxon>Anopheles</taxon>
        <taxon>Anopheles maculatus group</taxon>
    </lineage>
</organism>
<protein>
    <submittedName>
        <fullName evidence="3">Uncharacterized protein</fullName>
    </submittedName>
</protein>
<dbReference type="EnsemblMetazoa" id="AMAM003320-RA">
    <property type="protein sequence ID" value="AMAM003320-PA"/>
    <property type="gene ID" value="AMAM003320"/>
</dbReference>
<keyword evidence="2" id="KW-0812">Transmembrane</keyword>
<dbReference type="Proteomes" id="UP000075901">
    <property type="component" value="Unassembled WGS sequence"/>
</dbReference>
<proteinExistence type="predicted"/>
<keyword evidence="4" id="KW-1185">Reference proteome</keyword>
<sequence>MSHHRDDGDDGDDEDRFAPANCSPAAVEHYPPRSSRTVPAPHWIRIYLHRRHARFRPITTTTIQDVTVTFTSCRRSRYQSKHTQLTHHPLEPLHIHRHRCRVAIFGEYLPHRLIHLVLHQTVKLGLCTIRVVLIIVIVVGVVVVVVVVMMPFHYPMYITISPILTRRYRFKTLGDNRRFVR</sequence>
<keyword evidence="2" id="KW-0472">Membrane</keyword>
<evidence type="ECO:0000313" key="4">
    <source>
        <dbReference type="Proteomes" id="UP000075901"/>
    </source>
</evidence>
<feature type="region of interest" description="Disordered" evidence="1">
    <location>
        <begin position="1"/>
        <end position="34"/>
    </location>
</feature>
<feature type="transmembrane region" description="Helical" evidence="2">
    <location>
        <begin position="131"/>
        <end position="154"/>
    </location>
</feature>
<name>A0A182SB95_9DIPT</name>
<reference evidence="3" key="2">
    <citation type="submission" date="2020-05" db="UniProtKB">
        <authorList>
            <consortium name="EnsemblMetazoa"/>
        </authorList>
    </citation>
    <scope>IDENTIFICATION</scope>
    <source>
        <strain evidence="3">maculatus3</strain>
    </source>
</reference>
<dbReference type="AlphaFoldDB" id="A0A182SB95"/>
<evidence type="ECO:0000256" key="1">
    <source>
        <dbReference type="SAM" id="MobiDB-lite"/>
    </source>
</evidence>
<accession>A0A182SB95</accession>
<evidence type="ECO:0000256" key="2">
    <source>
        <dbReference type="SAM" id="Phobius"/>
    </source>
</evidence>
<reference evidence="4" key="1">
    <citation type="submission" date="2013-09" db="EMBL/GenBank/DDBJ databases">
        <title>The Genome Sequence of Anopheles maculatus species B.</title>
        <authorList>
            <consortium name="The Broad Institute Genomics Platform"/>
            <person name="Neafsey D.E."/>
            <person name="Besansky N."/>
            <person name="Howell P."/>
            <person name="Walton C."/>
            <person name="Young S.K."/>
            <person name="Zeng Q."/>
            <person name="Gargeya S."/>
            <person name="Fitzgerald M."/>
            <person name="Haas B."/>
            <person name="Abouelleil A."/>
            <person name="Allen A.W."/>
            <person name="Alvarado L."/>
            <person name="Arachchi H.M."/>
            <person name="Berlin A.M."/>
            <person name="Chapman S.B."/>
            <person name="Gainer-Dewar J."/>
            <person name="Goldberg J."/>
            <person name="Griggs A."/>
            <person name="Gujja S."/>
            <person name="Hansen M."/>
            <person name="Howarth C."/>
            <person name="Imamovic A."/>
            <person name="Ireland A."/>
            <person name="Larimer J."/>
            <person name="McCowan C."/>
            <person name="Murphy C."/>
            <person name="Pearson M."/>
            <person name="Poon T.W."/>
            <person name="Priest M."/>
            <person name="Roberts A."/>
            <person name="Saif S."/>
            <person name="Shea T."/>
            <person name="Sisk P."/>
            <person name="Sykes S."/>
            <person name="Wortman J."/>
            <person name="Nusbaum C."/>
            <person name="Birren B."/>
        </authorList>
    </citation>
    <scope>NUCLEOTIDE SEQUENCE [LARGE SCALE GENOMIC DNA]</scope>
    <source>
        <strain evidence="4">maculatus3</strain>
    </source>
</reference>
<evidence type="ECO:0000313" key="3">
    <source>
        <dbReference type="EnsemblMetazoa" id="AMAM003320-PA"/>
    </source>
</evidence>
<keyword evidence="2" id="KW-1133">Transmembrane helix</keyword>
<dbReference type="VEuPathDB" id="VectorBase:AMAM003320"/>